<feature type="transmembrane region" description="Helical" evidence="1">
    <location>
        <begin position="20"/>
        <end position="37"/>
    </location>
</feature>
<accession>A0A1B0AST5</accession>
<sequence>MSTFKAELVDIGNGGCRGHFFNLSLVCCIGLLMMMMTTTTTTTTTTTITTTITETATTTMTTDDDDDDSLNEWHIELKRAPEEIKTYTNI</sequence>
<dbReference type="AlphaFoldDB" id="A0A1B0AST5"/>
<dbReference type="EMBL" id="JXJN01002991">
    <property type="status" value="NOT_ANNOTATED_CDS"/>
    <property type="molecule type" value="Genomic_DNA"/>
</dbReference>
<keyword evidence="1" id="KW-0472">Membrane</keyword>
<evidence type="ECO:0000313" key="2">
    <source>
        <dbReference type="EnsemblMetazoa" id="GPPI007353-PA"/>
    </source>
</evidence>
<dbReference type="EnsemblMetazoa" id="GPPI007353-RA">
    <property type="protein sequence ID" value="GPPI007353-PA"/>
    <property type="gene ID" value="GPPI007353"/>
</dbReference>
<evidence type="ECO:0000256" key="1">
    <source>
        <dbReference type="SAM" id="Phobius"/>
    </source>
</evidence>
<organism evidence="2 3">
    <name type="scientific">Glossina palpalis gambiensis</name>
    <dbReference type="NCBI Taxonomy" id="67801"/>
    <lineage>
        <taxon>Eukaryota</taxon>
        <taxon>Metazoa</taxon>
        <taxon>Ecdysozoa</taxon>
        <taxon>Arthropoda</taxon>
        <taxon>Hexapoda</taxon>
        <taxon>Insecta</taxon>
        <taxon>Pterygota</taxon>
        <taxon>Neoptera</taxon>
        <taxon>Endopterygota</taxon>
        <taxon>Diptera</taxon>
        <taxon>Brachycera</taxon>
        <taxon>Muscomorpha</taxon>
        <taxon>Hippoboscoidea</taxon>
        <taxon>Glossinidae</taxon>
        <taxon>Glossina</taxon>
    </lineage>
</organism>
<reference evidence="2" key="2">
    <citation type="submission" date="2020-05" db="UniProtKB">
        <authorList>
            <consortium name="EnsemblMetazoa"/>
        </authorList>
    </citation>
    <scope>IDENTIFICATION</scope>
    <source>
        <strain evidence="2">IAEA</strain>
    </source>
</reference>
<dbReference type="VEuPathDB" id="VectorBase:GPPI007353"/>
<keyword evidence="1" id="KW-1133">Transmembrane helix</keyword>
<proteinExistence type="predicted"/>
<keyword evidence="1" id="KW-0812">Transmembrane</keyword>
<evidence type="ECO:0000313" key="3">
    <source>
        <dbReference type="Proteomes" id="UP000092460"/>
    </source>
</evidence>
<reference evidence="3" key="1">
    <citation type="submission" date="2015-01" db="EMBL/GenBank/DDBJ databases">
        <authorList>
            <person name="Aksoy S."/>
            <person name="Warren W."/>
            <person name="Wilson R.K."/>
        </authorList>
    </citation>
    <scope>NUCLEOTIDE SEQUENCE [LARGE SCALE GENOMIC DNA]</scope>
    <source>
        <strain evidence="3">IAEA</strain>
    </source>
</reference>
<protein>
    <submittedName>
        <fullName evidence="2">Uncharacterized protein</fullName>
    </submittedName>
</protein>
<dbReference type="Proteomes" id="UP000092460">
    <property type="component" value="Unassembled WGS sequence"/>
</dbReference>
<keyword evidence="3" id="KW-1185">Reference proteome</keyword>
<name>A0A1B0AST5_9MUSC</name>